<dbReference type="HOGENOM" id="CLU_036417_0_0_1"/>
<accession>S3D5E5</accession>
<sequence>MSTTIQIITEECVYISTSTRVEFEFLVKYARRMLKDNSNDYLATGHVTGISRVWEKRDDVVRPFGDIRQGRMNVCSLDLTQDLLLFSDASENIKLPLSRLREPKSELPQRSEFTPYKIDPPPLLDFAIFPPPYKSPSGAVDVLRLALIPPILSDFAFQWRHILRSSYRKPTLRRLAEAVVKIATLDFRIEEVSKSNNIFFGSPYVDVTDQPLWKLGEDEMFSVGNTTVIVHEDLETAFKIAKEEAASANGLIQQQNYLLFSVRYLMVAHVDSTGAFSHTAPTVFMDGHTLPSPSAITLLLQVLLPPWPPHTPIHSLPLEIVDQILLFVSEGPVEAARLGCSLDLGRPFEWKKELRHKQQGVSIELLQSNSHRSDDTPIESKICFGDEFCGVSYL</sequence>
<dbReference type="Proteomes" id="UP000016922">
    <property type="component" value="Unassembled WGS sequence"/>
</dbReference>
<dbReference type="GeneID" id="19462246"/>
<dbReference type="OrthoDB" id="4934446at2759"/>
<dbReference type="RefSeq" id="XP_008086466.1">
    <property type="nucleotide sequence ID" value="XM_008088275.1"/>
</dbReference>
<dbReference type="KEGG" id="glz:GLAREA_03191"/>
<dbReference type="EMBL" id="KE145370">
    <property type="protein sequence ID" value="EPE27276.1"/>
    <property type="molecule type" value="Genomic_DNA"/>
</dbReference>
<evidence type="ECO:0000313" key="1">
    <source>
        <dbReference type="EMBL" id="EPE27276.1"/>
    </source>
</evidence>
<dbReference type="eggNOG" id="ENOG502SQ3H">
    <property type="taxonomic scope" value="Eukaryota"/>
</dbReference>
<gene>
    <name evidence="1" type="ORF">GLAREA_03191</name>
</gene>
<name>S3D5E5_GLAL2</name>
<evidence type="ECO:0000313" key="2">
    <source>
        <dbReference type="Proteomes" id="UP000016922"/>
    </source>
</evidence>
<protein>
    <submittedName>
        <fullName evidence="1">Uncharacterized protein</fullName>
    </submittedName>
</protein>
<proteinExistence type="predicted"/>
<organism evidence="1 2">
    <name type="scientific">Glarea lozoyensis (strain ATCC 20868 / MF5171)</name>
    <dbReference type="NCBI Taxonomy" id="1116229"/>
    <lineage>
        <taxon>Eukaryota</taxon>
        <taxon>Fungi</taxon>
        <taxon>Dikarya</taxon>
        <taxon>Ascomycota</taxon>
        <taxon>Pezizomycotina</taxon>
        <taxon>Leotiomycetes</taxon>
        <taxon>Helotiales</taxon>
        <taxon>Helotiaceae</taxon>
        <taxon>Glarea</taxon>
    </lineage>
</organism>
<keyword evidence="2" id="KW-1185">Reference proteome</keyword>
<reference evidence="1 2" key="1">
    <citation type="journal article" date="2013" name="BMC Genomics">
        <title>Genomics-driven discovery of the pneumocandin biosynthetic gene cluster in the fungus Glarea lozoyensis.</title>
        <authorList>
            <person name="Chen L."/>
            <person name="Yue Q."/>
            <person name="Zhang X."/>
            <person name="Xiang M."/>
            <person name="Wang C."/>
            <person name="Li S."/>
            <person name="Che Y."/>
            <person name="Ortiz-Lopez F.J."/>
            <person name="Bills G.F."/>
            <person name="Liu X."/>
            <person name="An Z."/>
        </authorList>
    </citation>
    <scope>NUCLEOTIDE SEQUENCE [LARGE SCALE GENOMIC DNA]</scope>
    <source>
        <strain evidence="2">ATCC 20868 / MF5171</strain>
    </source>
</reference>
<dbReference type="AlphaFoldDB" id="S3D5E5"/>
<dbReference type="OMA" id="ATSHESC"/>